<dbReference type="AlphaFoldDB" id="C1ECI7"/>
<dbReference type="Pfam" id="PF03652">
    <property type="entry name" value="RuvX"/>
    <property type="match status" value="1"/>
</dbReference>
<evidence type="ECO:0000256" key="1">
    <source>
        <dbReference type="SAM" id="MobiDB-lite"/>
    </source>
</evidence>
<evidence type="ECO:0000313" key="3">
    <source>
        <dbReference type="EMBL" id="ACO65589.1"/>
    </source>
</evidence>
<evidence type="ECO:0000259" key="2">
    <source>
        <dbReference type="Pfam" id="PF13297"/>
    </source>
</evidence>
<feature type="region of interest" description="Disordered" evidence="1">
    <location>
        <begin position="1"/>
        <end position="81"/>
    </location>
</feature>
<dbReference type="InterPro" id="IPR005227">
    <property type="entry name" value="YqgF"/>
</dbReference>
<dbReference type="InterPro" id="IPR037027">
    <property type="entry name" value="YqgF/RNaseH-like_dom_sf"/>
</dbReference>
<proteinExistence type="predicted"/>
<dbReference type="Proteomes" id="UP000002009">
    <property type="component" value="Chromosome 9"/>
</dbReference>
<dbReference type="Gene3D" id="3.30.420.140">
    <property type="entry name" value="YqgF/RNase H-like domain"/>
    <property type="match status" value="2"/>
</dbReference>
<gene>
    <name evidence="3" type="ORF">MICPUN_61432</name>
</gene>
<dbReference type="Pfam" id="PF13297">
    <property type="entry name" value="SDE2_2C"/>
    <property type="match status" value="1"/>
</dbReference>
<dbReference type="GeneID" id="8246518"/>
<organism evidence="3 4">
    <name type="scientific">Micromonas commoda (strain RCC299 / NOUM17 / CCMP2709)</name>
    <name type="common">Picoplanktonic green alga</name>
    <dbReference type="NCBI Taxonomy" id="296587"/>
    <lineage>
        <taxon>Eukaryota</taxon>
        <taxon>Viridiplantae</taxon>
        <taxon>Chlorophyta</taxon>
        <taxon>Mamiellophyceae</taxon>
        <taxon>Mamiellales</taxon>
        <taxon>Mamiellaceae</taxon>
        <taxon>Micromonas</taxon>
    </lineage>
</organism>
<reference evidence="3 4" key="1">
    <citation type="journal article" date="2009" name="Science">
        <title>Green evolution and dynamic adaptations revealed by genomes of the marine picoeukaryotes Micromonas.</title>
        <authorList>
            <person name="Worden A.Z."/>
            <person name="Lee J.H."/>
            <person name="Mock T."/>
            <person name="Rouze P."/>
            <person name="Simmons M.P."/>
            <person name="Aerts A.L."/>
            <person name="Allen A.E."/>
            <person name="Cuvelier M.L."/>
            <person name="Derelle E."/>
            <person name="Everett M.V."/>
            <person name="Foulon E."/>
            <person name="Grimwood J."/>
            <person name="Gundlach H."/>
            <person name="Henrissat B."/>
            <person name="Napoli C."/>
            <person name="McDonald S.M."/>
            <person name="Parker M.S."/>
            <person name="Rombauts S."/>
            <person name="Salamov A."/>
            <person name="Von Dassow P."/>
            <person name="Badger J.H."/>
            <person name="Coutinho P.M."/>
            <person name="Demir E."/>
            <person name="Dubchak I."/>
            <person name="Gentemann C."/>
            <person name="Eikrem W."/>
            <person name="Gready J.E."/>
            <person name="John U."/>
            <person name="Lanier W."/>
            <person name="Lindquist E.A."/>
            <person name="Lucas S."/>
            <person name="Mayer K.F."/>
            <person name="Moreau H."/>
            <person name="Not F."/>
            <person name="Otillar R."/>
            <person name="Panaud O."/>
            <person name="Pangilinan J."/>
            <person name="Paulsen I."/>
            <person name="Piegu B."/>
            <person name="Poliakov A."/>
            <person name="Robbens S."/>
            <person name="Schmutz J."/>
            <person name="Toulza E."/>
            <person name="Wyss T."/>
            <person name="Zelensky A."/>
            <person name="Zhou K."/>
            <person name="Armbrust E.V."/>
            <person name="Bhattacharya D."/>
            <person name="Goodenough U.W."/>
            <person name="Van de Peer Y."/>
            <person name="Grigoriev I.V."/>
        </authorList>
    </citation>
    <scope>NUCLEOTIDE SEQUENCE [LARGE SCALE GENOMIC DNA]</scope>
    <source>
        <strain evidence="4">RCC299 / NOUM17</strain>
    </source>
</reference>
<dbReference type="SUPFAM" id="SSF53098">
    <property type="entry name" value="Ribonuclease H-like"/>
    <property type="match status" value="1"/>
</dbReference>
<dbReference type="PANTHER" id="PTHR33317">
    <property type="entry name" value="POLYNUCLEOTIDYL TRANSFERASE, RIBONUCLEASE H-LIKE SUPERFAMILY PROTEIN"/>
    <property type="match status" value="1"/>
</dbReference>
<protein>
    <recommendedName>
        <fullName evidence="2">SDE2/SF3A3 SAP domain-containing protein</fullName>
    </recommendedName>
</protein>
<dbReference type="GO" id="GO:0000967">
    <property type="term" value="P:rRNA 5'-end processing"/>
    <property type="evidence" value="ECO:0007669"/>
    <property type="project" value="TreeGrafter"/>
</dbReference>
<dbReference type="InterPro" id="IPR012337">
    <property type="entry name" value="RNaseH-like_sf"/>
</dbReference>
<feature type="domain" description="SDE2/SF3A3 SAP" evidence="2">
    <location>
        <begin position="185"/>
        <end position="226"/>
    </location>
</feature>
<feature type="region of interest" description="Disordered" evidence="1">
    <location>
        <begin position="253"/>
        <end position="307"/>
    </location>
</feature>
<evidence type="ECO:0000313" key="4">
    <source>
        <dbReference type="Proteomes" id="UP000002009"/>
    </source>
</evidence>
<dbReference type="STRING" id="296587.C1ECI7"/>
<dbReference type="EMBL" id="CP001329">
    <property type="protein sequence ID" value="ACO65589.1"/>
    <property type="molecule type" value="Genomic_DNA"/>
</dbReference>
<feature type="compositionally biased region" description="Basic and acidic residues" evidence="1">
    <location>
        <begin position="261"/>
        <end position="271"/>
    </location>
</feature>
<keyword evidence="4" id="KW-1185">Reference proteome</keyword>
<dbReference type="InterPro" id="IPR025086">
    <property type="entry name" value="SDE2/SF3A3_SAP"/>
</dbReference>
<sequence>MSATTRPWVAAARGPACSRHVAGDAPRASTSGASRPPRSAARVVRGEAPGAAPRGHRRGRREPVRHPRASSGGGGRTDRELLDDEFKSLRAARGVVTALGVDYGTRRAGIAVSVGGASPRPVAVVPATPPGELIDAVVRAAVRERADVIVVGLPKPPRDFEAERAEERRRTLYSALVDVGDLANECFDASDVAESLGADEMKHRLAAYSMKIGGRVEERAARLWALVEAGGDLDLVPAGAFVGGEAGKRNACARARKERVQRRDGFDERTGRRQRAGGSSFGGFNVAVGSPPNRRTEDDGSTNRRGRAPVKMHVLARRFAENLADAVRDAGLGAKGTRVVMVDESATSAEADLIASTARGGRGLKDRPRGAHLDDIAAGVLLDRYFAGSHGDAEEIPPANSSAYY</sequence>
<dbReference type="InParanoid" id="C1ECI7"/>
<name>C1ECI7_MICCC</name>
<dbReference type="KEGG" id="mis:MICPUN_61432"/>
<dbReference type="PANTHER" id="PTHR33317:SF4">
    <property type="entry name" value="POLYNUCLEOTIDYL TRANSFERASE, RIBONUCLEASE H-LIKE SUPERFAMILY PROTEIN"/>
    <property type="match status" value="1"/>
</dbReference>
<accession>C1ECI7</accession>
<dbReference type="RefSeq" id="XP_002504331.1">
    <property type="nucleotide sequence ID" value="XM_002504285.1"/>
</dbReference>